<comment type="caution">
    <text evidence="1">The sequence shown here is derived from an EMBL/GenBank/DDBJ whole genome shotgun (WGS) entry which is preliminary data.</text>
</comment>
<sequence length="45" mass="4784">MEFTHLSEAMSAIADEDPLTGLGEVAQRRSELERVAGRGLLGGRG</sequence>
<reference evidence="2" key="1">
    <citation type="journal article" date="2019" name="Int. J. Syst. Evol. Microbiol.">
        <title>The Global Catalogue of Microorganisms (GCM) 10K type strain sequencing project: providing services to taxonomists for standard genome sequencing and annotation.</title>
        <authorList>
            <consortium name="The Broad Institute Genomics Platform"/>
            <consortium name="The Broad Institute Genome Sequencing Center for Infectious Disease"/>
            <person name="Wu L."/>
            <person name="Ma J."/>
        </authorList>
    </citation>
    <scope>NUCLEOTIDE SEQUENCE [LARGE SCALE GENOMIC DNA]</scope>
    <source>
        <strain evidence="2">JCM 3369</strain>
    </source>
</reference>
<gene>
    <name evidence="1" type="ORF">ACFO3F_14985</name>
</gene>
<organism evidence="1 2">
    <name type="scientific">Georgenia faecalis</name>
    <dbReference type="NCBI Taxonomy" id="2483799"/>
    <lineage>
        <taxon>Bacteria</taxon>
        <taxon>Bacillati</taxon>
        <taxon>Actinomycetota</taxon>
        <taxon>Actinomycetes</taxon>
        <taxon>Micrococcales</taxon>
        <taxon>Bogoriellaceae</taxon>
        <taxon>Georgenia</taxon>
    </lineage>
</organism>
<evidence type="ECO:0000313" key="2">
    <source>
        <dbReference type="Proteomes" id="UP001595955"/>
    </source>
</evidence>
<name>A0ABV9DDY3_9MICO</name>
<protein>
    <submittedName>
        <fullName evidence="1">Uncharacterized protein</fullName>
    </submittedName>
</protein>
<evidence type="ECO:0000313" key="1">
    <source>
        <dbReference type="EMBL" id="MFC4556551.1"/>
    </source>
</evidence>
<proteinExistence type="predicted"/>
<dbReference type="RefSeq" id="WP_164471445.1">
    <property type="nucleotide sequence ID" value="NZ_CP033325.1"/>
</dbReference>
<keyword evidence="2" id="KW-1185">Reference proteome</keyword>
<dbReference type="Proteomes" id="UP001595955">
    <property type="component" value="Unassembled WGS sequence"/>
</dbReference>
<accession>A0ABV9DDY3</accession>
<dbReference type="EMBL" id="JBHSGF010000014">
    <property type="protein sequence ID" value="MFC4556551.1"/>
    <property type="molecule type" value="Genomic_DNA"/>
</dbReference>